<dbReference type="EMBL" id="BQNB010012922">
    <property type="protein sequence ID" value="GJT09614.1"/>
    <property type="molecule type" value="Genomic_DNA"/>
</dbReference>
<reference evidence="1" key="1">
    <citation type="journal article" date="2022" name="Int. J. Mol. Sci.">
        <title>Draft Genome of Tanacetum Coccineum: Genomic Comparison of Closely Related Tanacetum-Family Plants.</title>
        <authorList>
            <person name="Yamashiro T."/>
            <person name="Shiraishi A."/>
            <person name="Nakayama K."/>
            <person name="Satake H."/>
        </authorList>
    </citation>
    <scope>NUCLEOTIDE SEQUENCE</scope>
</reference>
<evidence type="ECO:0000313" key="2">
    <source>
        <dbReference type="Proteomes" id="UP001151760"/>
    </source>
</evidence>
<proteinExistence type="predicted"/>
<dbReference type="Proteomes" id="UP001151760">
    <property type="component" value="Unassembled WGS sequence"/>
</dbReference>
<name>A0ABQ5B886_9ASTR</name>
<comment type="caution">
    <text evidence="1">The sequence shown here is derived from an EMBL/GenBank/DDBJ whole genome shotgun (WGS) entry which is preliminary data.</text>
</comment>
<keyword evidence="2" id="KW-1185">Reference proteome</keyword>
<feature type="non-terminal residue" evidence="1">
    <location>
        <position position="50"/>
    </location>
</feature>
<organism evidence="1 2">
    <name type="scientific">Tanacetum coccineum</name>
    <dbReference type="NCBI Taxonomy" id="301880"/>
    <lineage>
        <taxon>Eukaryota</taxon>
        <taxon>Viridiplantae</taxon>
        <taxon>Streptophyta</taxon>
        <taxon>Embryophyta</taxon>
        <taxon>Tracheophyta</taxon>
        <taxon>Spermatophyta</taxon>
        <taxon>Magnoliopsida</taxon>
        <taxon>eudicotyledons</taxon>
        <taxon>Gunneridae</taxon>
        <taxon>Pentapetalae</taxon>
        <taxon>asterids</taxon>
        <taxon>campanulids</taxon>
        <taxon>Asterales</taxon>
        <taxon>Asteraceae</taxon>
        <taxon>Asteroideae</taxon>
        <taxon>Anthemideae</taxon>
        <taxon>Anthemidinae</taxon>
        <taxon>Tanacetum</taxon>
    </lineage>
</organism>
<evidence type="ECO:0000313" key="1">
    <source>
        <dbReference type="EMBL" id="GJT09614.1"/>
    </source>
</evidence>
<sequence>MHSDELHKFSDGTFQLVRDTLHDMGTNLRMGYNKAMPRRRWSNLDKTRSD</sequence>
<gene>
    <name evidence="1" type="ORF">Tco_0856656</name>
</gene>
<protein>
    <submittedName>
        <fullName evidence="1">Uncharacterized protein</fullName>
    </submittedName>
</protein>
<accession>A0ABQ5B886</accession>
<reference evidence="1" key="2">
    <citation type="submission" date="2022-01" db="EMBL/GenBank/DDBJ databases">
        <authorList>
            <person name="Yamashiro T."/>
            <person name="Shiraishi A."/>
            <person name="Satake H."/>
            <person name="Nakayama K."/>
        </authorList>
    </citation>
    <scope>NUCLEOTIDE SEQUENCE</scope>
</reference>